<dbReference type="EMBL" id="JBEVCJ010000016">
    <property type="protein sequence ID" value="MET1256044.1"/>
    <property type="molecule type" value="Genomic_DNA"/>
</dbReference>
<gene>
    <name evidence="1" type="ORF">ABVT43_12970</name>
</gene>
<evidence type="ECO:0000313" key="2">
    <source>
        <dbReference type="Proteomes" id="UP001548189"/>
    </source>
</evidence>
<reference evidence="1 2" key="1">
    <citation type="submission" date="2024-06" db="EMBL/GenBank/DDBJ databases">
        <authorList>
            <person name="Li F."/>
        </authorList>
    </citation>
    <scope>NUCLEOTIDE SEQUENCE [LARGE SCALE GENOMIC DNA]</scope>
    <source>
        <strain evidence="1 2">GXAS 311</strain>
    </source>
</reference>
<accession>A0ABV2BVS5</accession>
<sequence>MTSRMNNIHNRANGSKTQDYSPRDYSKSPAYVQRCGEEPCLKFERTGRFYRISGNWFFKTREGVNYGPYTDKTECRYAYNEFIDIVNNNQSLGGIDIGFNDEETTFKIPKITLG</sequence>
<dbReference type="InterPro" id="IPR045630">
    <property type="entry name" value="DUF6316"/>
</dbReference>
<keyword evidence="2" id="KW-1185">Reference proteome</keyword>
<comment type="caution">
    <text evidence="1">The sequence shown here is derived from an EMBL/GenBank/DDBJ whole genome shotgun (WGS) entry which is preliminary data.</text>
</comment>
<proteinExistence type="predicted"/>
<dbReference type="Proteomes" id="UP001548189">
    <property type="component" value="Unassembled WGS sequence"/>
</dbReference>
<dbReference type="Pfam" id="PF19837">
    <property type="entry name" value="DUF6316"/>
    <property type="match status" value="1"/>
</dbReference>
<evidence type="ECO:0000313" key="1">
    <source>
        <dbReference type="EMBL" id="MET1256044.1"/>
    </source>
</evidence>
<organism evidence="1 2">
    <name type="scientific">Aliikangiella maris</name>
    <dbReference type="NCBI Taxonomy" id="3162458"/>
    <lineage>
        <taxon>Bacteria</taxon>
        <taxon>Pseudomonadati</taxon>
        <taxon>Pseudomonadota</taxon>
        <taxon>Gammaproteobacteria</taxon>
        <taxon>Oceanospirillales</taxon>
        <taxon>Pleioneaceae</taxon>
        <taxon>Aliikangiella</taxon>
    </lineage>
</organism>
<protein>
    <submittedName>
        <fullName evidence="1">DUF6316 family protein</fullName>
    </submittedName>
</protein>
<name>A0ABV2BVS5_9GAMM</name>